<sequence>MHSLWQEKIEFPYYPILKTDKQVDILYLEASLQNAVEAHFQKEQGKTVMIMEERSIADMTDLGGMGIIKGETKEEIKDLHRLRDYIEGRNIPCDMVVESNNCIWVHPLKLFLFMTEGIDVYEQMQVLGRKGNKLDTGSVYITAETVVEKKEKTPMFVHAFSSVGFPKLEKPYKEMRRYGDYWLICTEEETVEGSDFSWNI</sequence>
<dbReference type="Proteomes" id="UP000298653">
    <property type="component" value="Chromosome"/>
</dbReference>
<accession>A0A4P8ICX5</accession>
<dbReference type="AlphaFoldDB" id="A0A4P8ICX5"/>
<dbReference type="OrthoDB" id="9767869at2"/>
<protein>
    <submittedName>
        <fullName evidence="1">Uncharacterized protein</fullName>
    </submittedName>
</protein>
<dbReference type="EMBL" id="CP040058">
    <property type="protein sequence ID" value="QCP33494.1"/>
    <property type="molecule type" value="Genomic_DNA"/>
</dbReference>
<dbReference type="RefSeq" id="WP_137327162.1">
    <property type="nucleotide sequence ID" value="NZ_CP040058.1"/>
</dbReference>
<gene>
    <name evidence="1" type="ORF">AR1Y2_0040</name>
</gene>
<keyword evidence="2" id="KW-1185">Reference proteome</keyword>
<evidence type="ECO:0000313" key="1">
    <source>
        <dbReference type="EMBL" id="QCP33494.1"/>
    </source>
</evidence>
<evidence type="ECO:0000313" key="2">
    <source>
        <dbReference type="Proteomes" id="UP000298653"/>
    </source>
</evidence>
<name>A0A4P8ICX5_9FIRM</name>
<organism evidence="1 2">
    <name type="scientific">Anaerostipes rhamnosivorans</name>
    <dbReference type="NCBI Taxonomy" id="1229621"/>
    <lineage>
        <taxon>Bacteria</taxon>
        <taxon>Bacillati</taxon>
        <taxon>Bacillota</taxon>
        <taxon>Clostridia</taxon>
        <taxon>Lachnospirales</taxon>
        <taxon>Lachnospiraceae</taxon>
        <taxon>Anaerostipes</taxon>
    </lineage>
</organism>
<reference evidence="1 2" key="1">
    <citation type="submission" date="2019-05" db="EMBL/GenBank/DDBJ databases">
        <title>Complete genome sequencing of Anaerostipes rhamnosivorans.</title>
        <authorList>
            <person name="Bui T.P.N."/>
            <person name="de Vos W.M."/>
        </authorList>
    </citation>
    <scope>NUCLEOTIDE SEQUENCE [LARGE SCALE GENOMIC DNA]</scope>
    <source>
        <strain evidence="1 2">1y2</strain>
    </source>
</reference>
<dbReference type="KEGG" id="arf:AR1Y2_0040"/>
<proteinExistence type="predicted"/>